<dbReference type="RefSeq" id="WP_274359111.1">
    <property type="nucleotide sequence ID" value="NZ_CP118101.1"/>
</dbReference>
<organism evidence="2 3">
    <name type="scientific">Paenibacillus urinalis</name>
    <dbReference type="NCBI Taxonomy" id="521520"/>
    <lineage>
        <taxon>Bacteria</taxon>
        <taxon>Bacillati</taxon>
        <taxon>Bacillota</taxon>
        <taxon>Bacilli</taxon>
        <taxon>Bacillales</taxon>
        <taxon>Paenibacillaceae</taxon>
        <taxon>Paenibacillus</taxon>
    </lineage>
</organism>
<feature type="compositionally biased region" description="Acidic residues" evidence="1">
    <location>
        <begin position="19"/>
        <end position="102"/>
    </location>
</feature>
<gene>
    <name evidence="2" type="ORF">PUW23_22885</name>
</gene>
<dbReference type="EMBL" id="CP118101">
    <property type="protein sequence ID" value="WDH82264.1"/>
    <property type="molecule type" value="Genomic_DNA"/>
</dbReference>
<accession>A0AAX3MZL9</accession>
<sequence length="234" mass="26276">MKKRNRMVTEVMNGKVDVLDDLEEGNANESEIEEEWEPNWDISPDEDELDEEDLDEDEPDEGDPDEDELDEDELDEEELDEEELDEDDSNEGESYEDDQEDDVLNFDISDLTPSKSNQVKRTISAAGVLSIVNSDNGKRVVISSGVAGKLQLAETVQIGYAPNFIVIAVELGEGYTSYELKKYGAKKVVYSSGLVQEVTNYHQLDFSGRTSITFSKVTYKTMQGKKAAFIHVNP</sequence>
<evidence type="ECO:0000313" key="3">
    <source>
        <dbReference type="Proteomes" id="UP001220962"/>
    </source>
</evidence>
<name>A0AAX3MZL9_9BACL</name>
<dbReference type="AlphaFoldDB" id="A0AAX3MZL9"/>
<feature type="region of interest" description="Disordered" evidence="1">
    <location>
        <begin position="1"/>
        <end position="102"/>
    </location>
</feature>
<proteinExistence type="predicted"/>
<protein>
    <submittedName>
        <fullName evidence="2">Uncharacterized protein</fullName>
    </submittedName>
</protein>
<evidence type="ECO:0000256" key="1">
    <source>
        <dbReference type="SAM" id="MobiDB-lite"/>
    </source>
</evidence>
<evidence type="ECO:0000313" key="2">
    <source>
        <dbReference type="EMBL" id="WDH82264.1"/>
    </source>
</evidence>
<dbReference type="Proteomes" id="UP001220962">
    <property type="component" value="Chromosome"/>
</dbReference>
<reference evidence="2" key="1">
    <citation type="submission" date="2023-02" db="EMBL/GenBank/DDBJ databases">
        <title>Pathogen: clinical or host-associated sample.</title>
        <authorList>
            <person name="Hergert J."/>
            <person name="Casey R."/>
            <person name="Wagner J."/>
            <person name="Young E.L."/>
            <person name="Oakeson K.F."/>
        </authorList>
    </citation>
    <scope>NUCLEOTIDE SEQUENCE</scope>
    <source>
        <strain evidence="2">2022CK-00830</strain>
    </source>
</reference>